<dbReference type="AlphaFoldDB" id="A0A6A4WLC8"/>
<sequence>MKFIGSLRFRGVYRRAPRVVDVRELYYLAAEYHYCPECSGTFISTDPRLVDQLADGLRGRSLRFRGVYRRAPQVVDVRDLYHLAAEYHYCPECSGTFISTDPRLVDQLADGLRGRYPDITKKLAGLAANSTYWATSFANGRREVLNIVLTTSEGLDDLEPLTTGLTKTNIALLRGHEARTSPELWKAVVDKRRGDPVARNCGKLVTRLWLIKPPEREGESMLSVIGEMFGEHRQLDRWNDAAASVRRSLPLRERDWLNDTDLDKFTHRWVVPFNPFLLRAMKAHVNVEVISHSTSCVKYAVKYVQKGSDQPTYTVVTSEEGELDEVAIYQHCRYLGSMEASWRLLDLPIHEHHPTVEQLDLHLSDDDRRLQFRNDANLEAVLQNQRASKLTAFFQLCAADEFARTLLYTEENWFFLRLLLMRVPGPTSFLDLRTVDGEVLPTMQQACSARGLLEDGEHWDPALAEATTSGYPNRLRLLFAIILTEGGATCDPVRLWAAHQPAMSEDITHRQELLRAAGRPCMSAEEIQHETLRRVGLCLQLGNGELPIVRELGEDVIDVPPESRSPATSVAELAVRIFPDLAANYVDTEWLHQRAILTPRNSDVDKVNQVLMEMLPGATAEYRSIDSMTDPEAVPMPTEVLNSLELSGLPSHRLTLKVGPPVILMRNIDAPRTVNGTLCTVSRLHANVLELRVVGELYEAGDKKPLQLNSALLHRGISGHSMKQLNNFLTKLKKIV</sequence>
<accession>A0A6A4WLC8</accession>
<name>A0A6A4WLC8_AMPAM</name>
<feature type="domain" description="DUF6729" evidence="1">
    <location>
        <begin position="60"/>
        <end position="123"/>
    </location>
</feature>
<proteinExistence type="predicted"/>
<dbReference type="Proteomes" id="UP000440578">
    <property type="component" value="Unassembled WGS sequence"/>
</dbReference>
<evidence type="ECO:0000313" key="3">
    <source>
        <dbReference type="EMBL" id="KAF0303442.1"/>
    </source>
</evidence>
<feature type="domain" description="DUF6729" evidence="1">
    <location>
        <begin position="6"/>
        <end position="58"/>
    </location>
</feature>
<dbReference type="InterPro" id="IPR027417">
    <property type="entry name" value="P-loop_NTPase"/>
</dbReference>
<dbReference type="InterPro" id="IPR049163">
    <property type="entry name" value="Pif1-like_2B_dom"/>
</dbReference>
<dbReference type="OrthoDB" id="6375850at2759"/>
<protein>
    <submittedName>
        <fullName evidence="3">Uncharacterized protein</fullName>
    </submittedName>
</protein>
<organism evidence="3 4">
    <name type="scientific">Amphibalanus amphitrite</name>
    <name type="common">Striped barnacle</name>
    <name type="synonym">Balanus amphitrite</name>
    <dbReference type="NCBI Taxonomy" id="1232801"/>
    <lineage>
        <taxon>Eukaryota</taxon>
        <taxon>Metazoa</taxon>
        <taxon>Ecdysozoa</taxon>
        <taxon>Arthropoda</taxon>
        <taxon>Crustacea</taxon>
        <taxon>Multicrustacea</taxon>
        <taxon>Cirripedia</taxon>
        <taxon>Thoracica</taxon>
        <taxon>Thoracicalcarea</taxon>
        <taxon>Balanomorpha</taxon>
        <taxon>Balanoidea</taxon>
        <taxon>Balanidae</taxon>
        <taxon>Amphibalaninae</taxon>
        <taxon>Amphibalanus</taxon>
    </lineage>
</organism>
<dbReference type="Pfam" id="PF20499">
    <property type="entry name" value="DUF6729"/>
    <property type="match status" value="2"/>
</dbReference>
<dbReference type="InterPro" id="IPR046616">
    <property type="entry name" value="DUF6729"/>
</dbReference>
<dbReference type="Pfam" id="PF21530">
    <property type="entry name" value="Pif1_2B_dom"/>
    <property type="match status" value="1"/>
</dbReference>
<evidence type="ECO:0000259" key="1">
    <source>
        <dbReference type="Pfam" id="PF20499"/>
    </source>
</evidence>
<dbReference type="PANTHER" id="PTHR10492:SF57">
    <property type="entry name" value="ATP-DEPENDENT DNA HELICASE"/>
    <property type="match status" value="1"/>
</dbReference>
<comment type="caution">
    <text evidence="3">The sequence shown here is derived from an EMBL/GenBank/DDBJ whole genome shotgun (WGS) entry which is preliminary data.</text>
</comment>
<keyword evidence="4" id="KW-1185">Reference proteome</keyword>
<gene>
    <name evidence="3" type="ORF">FJT64_024559</name>
</gene>
<reference evidence="3 4" key="1">
    <citation type="submission" date="2019-07" db="EMBL/GenBank/DDBJ databases">
        <title>Draft genome assembly of a fouling barnacle, Amphibalanus amphitrite (Darwin, 1854): The first reference genome for Thecostraca.</title>
        <authorList>
            <person name="Kim W."/>
        </authorList>
    </citation>
    <scope>NUCLEOTIDE SEQUENCE [LARGE SCALE GENOMIC DNA]</scope>
    <source>
        <strain evidence="3">SNU_AA5</strain>
        <tissue evidence="3">Soma without cirri and trophi</tissue>
    </source>
</reference>
<evidence type="ECO:0000259" key="2">
    <source>
        <dbReference type="Pfam" id="PF21530"/>
    </source>
</evidence>
<dbReference type="EMBL" id="VIIS01000944">
    <property type="protein sequence ID" value="KAF0303442.1"/>
    <property type="molecule type" value="Genomic_DNA"/>
</dbReference>
<evidence type="ECO:0000313" key="4">
    <source>
        <dbReference type="Proteomes" id="UP000440578"/>
    </source>
</evidence>
<feature type="domain" description="DNA helicase Pif1-like 2B" evidence="2">
    <location>
        <begin position="639"/>
        <end position="684"/>
    </location>
</feature>
<dbReference type="SUPFAM" id="SSF52540">
    <property type="entry name" value="P-loop containing nucleoside triphosphate hydrolases"/>
    <property type="match status" value="1"/>
</dbReference>
<dbReference type="PANTHER" id="PTHR10492">
    <property type="match status" value="1"/>
</dbReference>